<evidence type="ECO:0000256" key="1">
    <source>
        <dbReference type="SAM" id="MobiDB-lite"/>
    </source>
</evidence>
<feature type="compositionally biased region" description="Pro residues" evidence="1">
    <location>
        <begin position="28"/>
        <end position="42"/>
    </location>
</feature>
<comment type="caution">
    <text evidence="2">The sequence shown here is derived from an EMBL/GenBank/DDBJ whole genome shotgun (WGS) entry which is preliminary data.</text>
</comment>
<sequence>MIPMLNSNENQAVEQNQEIQITRTHNDIPPPNTGQRDQPPPAHGLNAQRNAVIPQSTTFPPALNTEQEIPEIPNVMTKETIKDHMHRQILKGFDLILVGKDDEGHHWPGFGPGVPHAIDWRKSKQQGIAPSMDEVIAFWSEYNFDFSIACVRKEYYSEDCSETLQPAKSTRQEFRNSFGKYRNRSLSPYSMRSRYGSPER</sequence>
<proteinExistence type="predicted"/>
<dbReference type="Proteomes" id="UP000324800">
    <property type="component" value="Unassembled WGS sequence"/>
</dbReference>
<reference evidence="2 3" key="1">
    <citation type="submission" date="2019-03" db="EMBL/GenBank/DDBJ databases">
        <title>Single cell metagenomics reveals metabolic interactions within the superorganism composed of flagellate Streblomastix strix and complex community of Bacteroidetes bacteria on its surface.</title>
        <authorList>
            <person name="Treitli S.C."/>
            <person name="Kolisko M."/>
            <person name="Husnik F."/>
            <person name="Keeling P."/>
            <person name="Hampl V."/>
        </authorList>
    </citation>
    <scope>NUCLEOTIDE SEQUENCE [LARGE SCALE GENOMIC DNA]</scope>
    <source>
        <strain evidence="2">ST1C</strain>
    </source>
</reference>
<accession>A0A5J4X991</accession>
<feature type="region of interest" description="Disordered" evidence="1">
    <location>
        <begin position="24"/>
        <end position="46"/>
    </location>
</feature>
<evidence type="ECO:0000313" key="3">
    <source>
        <dbReference type="Proteomes" id="UP000324800"/>
    </source>
</evidence>
<gene>
    <name evidence="2" type="ORF">EZS28_000797</name>
</gene>
<dbReference type="EMBL" id="SNRW01000073">
    <property type="protein sequence ID" value="KAA6403684.1"/>
    <property type="molecule type" value="Genomic_DNA"/>
</dbReference>
<protein>
    <submittedName>
        <fullName evidence="2">Uncharacterized protein</fullName>
    </submittedName>
</protein>
<evidence type="ECO:0000313" key="2">
    <source>
        <dbReference type="EMBL" id="KAA6403684.1"/>
    </source>
</evidence>
<organism evidence="2 3">
    <name type="scientific">Streblomastix strix</name>
    <dbReference type="NCBI Taxonomy" id="222440"/>
    <lineage>
        <taxon>Eukaryota</taxon>
        <taxon>Metamonada</taxon>
        <taxon>Preaxostyla</taxon>
        <taxon>Oxymonadida</taxon>
        <taxon>Streblomastigidae</taxon>
        <taxon>Streblomastix</taxon>
    </lineage>
</organism>
<name>A0A5J4X991_9EUKA</name>
<dbReference type="AlphaFoldDB" id="A0A5J4X991"/>